<evidence type="ECO:0000313" key="1">
    <source>
        <dbReference type="EMBL" id="CAB4887900.1"/>
    </source>
</evidence>
<name>A0A6J7F4B2_9ZZZZ</name>
<dbReference type="AlphaFoldDB" id="A0A6J7F4B2"/>
<reference evidence="1" key="1">
    <citation type="submission" date="2020-05" db="EMBL/GenBank/DDBJ databases">
        <authorList>
            <person name="Chiriac C."/>
            <person name="Salcher M."/>
            <person name="Ghai R."/>
            <person name="Kavagutti S V."/>
        </authorList>
    </citation>
    <scope>NUCLEOTIDE SEQUENCE</scope>
</reference>
<gene>
    <name evidence="1" type="ORF">UFOPK3402_02095</name>
</gene>
<proteinExistence type="predicted"/>
<accession>A0A6J7F4B2</accession>
<sequence>MSRVRAVPSACAAVVATFAMGAVAANPAGAAAARSPHVNSTAPSWSLAAARLGTAGSLWEPGNSVGLKRTKPVEIIADGLTFAAGAAITGDTYAGARYGSTAGPSFTIAEKWANTGWAAEPATSTSLARVGTARIALGTPGTQVRVTAQVLANCFVQPTNADPKDVPAGHRCSKADVMRTGGVLRMTARPSSTMTEPGRTSIVITTKGLTYEQLLAIAGSLAQVSGGGNDGAGSAQMVAMCAQMVDGRMDLATASAFADSNGYTVRTGSIDGQPQMVTMDFRWNRFTVDLVKGAVTGCTFG</sequence>
<dbReference type="EMBL" id="CAFBLS010000361">
    <property type="protein sequence ID" value="CAB4887900.1"/>
    <property type="molecule type" value="Genomic_DNA"/>
</dbReference>
<organism evidence="1">
    <name type="scientific">freshwater metagenome</name>
    <dbReference type="NCBI Taxonomy" id="449393"/>
    <lineage>
        <taxon>unclassified sequences</taxon>
        <taxon>metagenomes</taxon>
        <taxon>ecological metagenomes</taxon>
    </lineage>
</organism>
<protein>
    <submittedName>
        <fullName evidence="1">Unannotated protein</fullName>
    </submittedName>
</protein>